<feature type="transmembrane region" description="Helical" evidence="2">
    <location>
        <begin position="283"/>
        <end position="303"/>
    </location>
</feature>
<keyword evidence="2" id="KW-0472">Membrane</keyword>
<keyword evidence="2" id="KW-0812">Transmembrane</keyword>
<dbReference type="EMBL" id="BDQF01000219">
    <property type="protein sequence ID" value="GAW84297.1"/>
    <property type="molecule type" value="Genomic_DNA"/>
</dbReference>
<proteinExistence type="predicted"/>
<comment type="caution">
    <text evidence="3">The sequence shown here is derived from an EMBL/GenBank/DDBJ whole genome shotgun (WGS) entry which is preliminary data.</text>
</comment>
<feature type="compositionally biased region" description="Basic and acidic residues" evidence="1">
    <location>
        <begin position="49"/>
        <end position="67"/>
    </location>
</feature>
<gene>
    <name evidence="3" type="ORF">PGO_002180</name>
</gene>
<name>A0A1Y1JT30_PLAGO</name>
<dbReference type="InterPro" id="IPR022139">
    <property type="entry name" value="Fam-L/Fam-M-like_plasmodium"/>
</dbReference>
<dbReference type="Pfam" id="PF12420">
    <property type="entry name" value="DUF3671"/>
    <property type="match status" value="2"/>
</dbReference>
<organism evidence="3 4">
    <name type="scientific">Plasmodium gonderi</name>
    <dbReference type="NCBI Taxonomy" id="77519"/>
    <lineage>
        <taxon>Eukaryota</taxon>
        <taxon>Sar</taxon>
        <taxon>Alveolata</taxon>
        <taxon>Apicomplexa</taxon>
        <taxon>Aconoidasida</taxon>
        <taxon>Haemosporida</taxon>
        <taxon>Plasmodiidae</taxon>
        <taxon>Plasmodium</taxon>
        <taxon>Plasmodium (Plasmodium)</taxon>
    </lineage>
</organism>
<feature type="transmembrane region" description="Helical" evidence="2">
    <location>
        <begin position="323"/>
        <end position="343"/>
    </location>
</feature>
<accession>A0A1Y1JT30</accession>
<dbReference type="GeneID" id="39745105"/>
<dbReference type="AlphaFoldDB" id="A0A1Y1JT30"/>
<sequence>MERNNKKVIFTRILIVILLAWIYPYFNKERVLGTYLDNTYNNNKTSDIGNERSLAKNEFPKKRENKDLTGPLSFQKENVILKNKSDNITMNRKIEGCRINGNTFSNKKSKAPLSDHNGNMILKNEARNIELNKKVEGCRKNNIPHNDKGLKGFLYYNKDNAELKNEAVDIPLNKKDERCRVNNISCHNKNLEATLSCNREDIMLKNNSKNISTSKEVEKYAKSSLLCDNKCLNETKTKYKILKEIDYYFEKKIFIQLEKLYKHQEHDNITIQNSKKRLYRMKCICSFLAPVILIVGAINYIFFGPNPGSAGGQETMGRVDPLYAIPCIAVLVIYLAIVIYIIIKAVKYKRLKITMRKIK</sequence>
<evidence type="ECO:0000256" key="2">
    <source>
        <dbReference type="SAM" id="Phobius"/>
    </source>
</evidence>
<dbReference type="Proteomes" id="UP000195521">
    <property type="component" value="Unassembled WGS sequence"/>
</dbReference>
<evidence type="ECO:0000313" key="4">
    <source>
        <dbReference type="Proteomes" id="UP000195521"/>
    </source>
</evidence>
<dbReference type="RefSeq" id="XP_028546886.1">
    <property type="nucleotide sequence ID" value="XM_028691085.1"/>
</dbReference>
<protein>
    <recommendedName>
        <fullName evidence="5">Variable surface protein</fullName>
    </recommendedName>
</protein>
<feature type="transmembrane region" description="Helical" evidence="2">
    <location>
        <begin position="6"/>
        <end position="26"/>
    </location>
</feature>
<evidence type="ECO:0000256" key="1">
    <source>
        <dbReference type="SAM" id="MobiDB-lite"/>
    </source>
</evidence>
<evidence type="ECO:0000313" key="3">
    <source>
        <dbReference type="EMBL" id="GAW84297.1"/>
    </source>
</evidence>
<evidence type="ECO:0008006" key="5">
    <source>
        <dbReference type="Google" id="ProtNLM"/>
    </source>
</evidence>
<keyword evidence="4" id="KW-1185">Reference proteome</keyword>
<reference evidence="4" key="1">
    <citation type="submission" date="2017-04" db="EMBL/GenBank/DDBJ databases">
        <title>Plasmodium gonderi genome.</title>
        <authorList>
            <person name="Arisue N."/>
            <person name="Honma H."/>
            <person name="Kawai S."/>
            <person name="Tougan T."/>
            <person name="Tanabe K."/>
            <person name="Horii T."/>
        </authorList>
    </citation>
    <scope>NUCLEOTIDE SEQUENCE [LARGE SCALE GENOMIC DNA]</scope>
    <source>
        <strain evidence="4">ATCC 30045</strain>
    </source>
</reference>
<keyword evidence="2" id="KW-1133">Transmembrane helix</keyword>
<feature type="region of interest" description="Disordered" evidence="1">
    <location>
        <begin position="47"/>
        <end position="68"/>
    </location>
</feature>